<comment type="caution">
    <text evidence="6">The sequence shown here is derived from an EMBL/GenBank/DDBJ whole genome shotgun (WGS) entry which is preliminary data.</text>
</comment>
<dbReference type="PANTHER" id="PTHR31756:SF3">
    <property type="entry name" value="PYRUVATE, PHOSPHATE DIKINASE REGULATORY PROTEIN 1, CHLOROPLASTIC"/>
    <property type="match status" value="1"/>
</dbReference>
<dbReference type="Pfam" id="PF03618">
    <property type="entry name" value="Kinase-PPPase"/>
    <property type="match status" value="1"/>
</dbReference>
<evidence type="ECO:0000256" key="4">
    <source>
        <dbReference type="ARBA" id="ARBA00022777"/>
    </source>
</evidence>
<comment type="similarity">
    <text evidence="5">Belongs to the pyruvate, phosphate/water dikinase regulatory protein family. PDRP subfamily.</text>
</comment>
<dbReference type="RefSeq" id="WP_207847098.1">
    <property type="nucleotide sequence ID" value="NZ_JAFVMH010000010.1"/>
</dbReference>
<evidence type="ECO:0000256" key="1">
    <source>
        <dbReference type="ARBA" id="ARBA00022527"/>
    </source>
</evidence>
<dbReference type="EC" id="2.7.4.27" evidence="5"/>
<organism evidence="6 7">
    <name type="scientific">Acetobacter garciniae</name>
    <dbReference type="NCBI Taxonomy" id="2817435"/>
    <lineage>
        <taxon>Bacteria</taxon>
        <taxon>Pseudomonadati</taxon>
        <taxon>Pseudomonadota</taxon>
        <taxon>Alphaproteobacteria</taxon>
        <taxon>Acetobacterales</taxon>
        <taxon>Acetobacteraceae</taxon>
        <taxon>Acetobacter</taxon>
    </lineage>
</organism>
<dbReference type="GO" id="GO:0016776">
    <property type="term" value="F:phosphotransferase activity, phosphate group as acceptor"/>
    <property type="evidence" value="ECO:0007669"/>
    <property type="project" value="UniProtKB-UniRule"/>
</dbReference>
<accession>A0A939HL38</accession>
<keyword evidence="4 5" id="KW-0418">Kinase</keyword>
<evidence type="ECO:0000256" key="5">
    <source>
        <dbReference type="HAMAP-Rule" id="MF_00921"/>
    </source>
</evidence>
<dbReference type="AlphaFoldDB" id="A0A939HL38"/>
<reference evidence="6" key="1">
    <citation type="submission" date="2021-03" db="EMBL/GenBank/DDBJ databases">
        <title>The complete genome sequence of Acetobacter sp. TBRC 12339.</title>
        <authorList>
            <person name="Charoenyingcharoen P."/>
            <person name="Yukphan P."/>
        </authorList>
    </citation>
    <scope>NUCLEOTIDE SEQUENCE</scope>
    <source>
        <strain evidence="6">TBRC 12339</strain>
    </source>
</reference>
<dbReference type="InterPro" id="IPR005177">
    <property type="entry name" value="Kinase-pyrophosphorylase"/>
</dbReference>
<dbReference type="GO" id="GO:0043531">
    <property type="term" value="F:ADP binding"/>
    <property type="evidence" value="ECO:0007669"/>
    <property type="project" value="UniProtKB-UniRule"/>
</dbReference>
<comment type="catalytic activity">
    <reaction evidence="5">
        <text>N(tele)-phospho-L-histidyl/O-phospho-L-threonyl-[pyruvate, phosphate dikinase] + phosphate + H(+) = N(tele)-phospho-L-histidyl/L-threonyl-[pyruvate, phosphate dikinase] + diphosphate</text>
        <dbReference type="Rhea" id="RHEA:43696"/>
        <dbReference type="Rhea" id="RHEA-COMP:10650"/>
        <dbReference type="Rhea" id="RHEA-COMP:10651"/>
        <dbReference type="ChEBI" id="CHEBI:15378"/>
        <dbReference type="ChEBI" id="CHEBI:30013"/>
        <dbReference type="ChEBI" id="CHEBI:33019"/>
        <dbReference type="ChEBI" id="CHEBI:43474"/>
        <dbReference type="ChEBI" id="CHEBI:61977"/>
        <dbReference type="ChEBI" id="CHEBI:83586"/>
        <dbReference type="EC" id="2.7.4.27"/>
    </reaction>
</comment>
<dbReference type="HAMAP" id="MF_00921">
    <property type="entry name" value="PDRP"/>
    <property type="match status" value="1"/>
</dbReference>
<feature type="binding site" evidence="5">
    <location>
        <begin position="150"/>
        <end position="157"/>
    </location>
    <ligand>
        <name>ADP</name>
        <dbReference type="ChEBI" id="CHEBI:456216"/>
    </ligand>
</feature>
<dbReference type="NCBIfam" id="NF003742">
    <property type="entry name" value="PRK05339.1"/>
    <property type="match status" value="1"/>
</dbReference>
<sequence length="275" mass="30987">MQNKLTLHLVSEATGQTLDSVARACIAQFPNTDVRLRHWNLIRTQIQLRRVLRNIALDRGPVMSSLTDPTLQADMEAGCASMQVRLLDVLDNALRFLTEETGEAATRHPGGQYIMDESYYQRIEAMHYVLAHDDGQETKGLDNADVILVGVSRVSKTPTCFYLANRGIKAANVPLVMGLEPPAPLFTTKRPVIGLTIDPERLIEIRRNRLSQMMPSGRQAASAADYAYVDLEKVQEELHWARRLCRRHNWPVIDVTRRSIEETSAAILDLVDMNN</sequence>
<evidence type="ECO:0000313" key="6">
    <source>
        <dbReference type="EMBL" id="MBO1326413.1"/>
    </source>
</evidence>
<evidence type="ECO:0000313" key="7">
    <source>
        <dbReference type="Proteomes" id="UP000664073"/>
    </source>
</evidence>
<gene>
    <name evidence="6" type="ORF">J2D77_14770</name>
</gene>
<comment type="catalytic activity">
    <reaction evidence="5">
        <text>N(tele)-phospho-L-histidyl/L-threonyl-[pyruvate, phosphate dikinase] + ADP = N(tele)-phospho-L-histidyl/O-phospho-L-threonyl-[pyruvate, phosphate dikinase] + AMP + H(+)</text>
        <dbReference type="Rhea" id="RHEA:43692"/>
        <dbReference type="Rhea" id="RHEA-COMP:10650"/>
        <dbReference type="Rhea" id="RHEA-COMP:10651"/>
        <dbReference type="ChEBI" id="CHEBI:15378"/>
        <dbReference type="ChEBI" id="CHEBI:30013"/>
        <dbReference type="ChEBI" id="CHEBI:61977"/>
        <dbReference type="ChEBI" id="CHEBI:83586"/>
        <dbReference type="ChEBI" id="CHEBI:456215"/>
        <dbReference type="ChEBI" id="CHEBI:456216"/>
        <dbReference type="EC" id="2.7.11.32"/>
    </reaction>
</comment>
<dbReference type="InterPro" id="IPR026565">
    <property type="entry name" value="PPDK_reg"/>
</dbReference>
<comment type="function">
    <text evidence="5">Bifunctional serine/threonine kinase and phosphorylase involved in the regulation of the pyruvate, phosphate dikinase (PPDK) by catalyzing its phosphorylation/dephosphorylation.</text>
</comment>
<dbReference type="GO" id="GO:0005524">
    <property type="term" value="F:ATP binding"/>
    <property type="evidence" value="ECO:0007669"/>
    <property type="project" value="InterPro"/>
</dbReference>
<dbReference type="PANTHER" id="PTHR31756">
    <property type="entry name" value="PYRUVATE, PHOSPHATE DIKINASE REGULATORY PROTEIN 1, CHLOROPLASTIC"/>
    <property type="match status" value="1"/>
</dbReference>
<protein>
    <recommendedName>
        <fullName evidence="5">Putative pyruvate, phosphate dikinase regulatory protein</fullName>
        <shortName evidence="5">PPDK regulatory protein</shortName>
        <ecNumber evidence="5">2.7.11.32</ecNumber>
        <ecNumber evidence="5">2.7.4.27</ecNumber>
    </recommendedName>
</protein>
<keyword evidence="3 5" id="KW-0547">Nucleotide-binding</keyword>
<keyword evidence="7" id="KW-1185">Reference proteome</keyword>
<evidence type="ECO:0000256" key="3">
    <source>
        <dbReference type="ARBA" id="ARBA00022741"/>
    </source>
</evidence>
<dbReference type="EC" id="2.7.11.32" evidence="5"/>
<proteinExistence type="inferred from homology"/>
<keyword evidence="2 5" id="KW-0808">Transferase</keyword>
<dbReference type="Proteomes" id="UP000664073">
    <property type="component" value="Unassembled WGS sequence"/>
</dbReference>
<dbReference type="EMBL" id="JAFVMH010000010">
    <property type="protein sequence ID" value="MBO1326413.1"/>
    <property type="molecule type" value="Genomic_DNA"/>
</dbReference>
<name>A0A939HL38_9PROT</name>
<dbReference type="GO" id="GO:0004674">
    <property type="term" value="F:protein serine/threonine kinase activity"/>
    <property type="evidence" value="ECO:0007669"/>
    <property type="project" value="UniProtKB-UniRule"/>
</dbReference>
<evidence type="ECO:0000256" key="2">
    <source>
        <dbReference type="ARBA" id="ARBA00022679"/>
    </source>
</evidence>
<keyword evidence="1 5" id="KW-0723">Serine/threonine-protein kinase</keyword>